<accession>A0ABN9CIN1</accession>
<evidence type="ECO:0000313" key="2">
    <source>
        <dbReference type="EMBL" id="CAI9559990.1"/>
    </source>
</evidence>
<feature type="chain" id="PRO_5045240288" evidence="1">
    <location>
        <begin position="28"/>
        <end position="48"/>
    </location>
</feature>
<sequence>MGGTGGHWWHCWALHCWVPICPLTIDGYRHVKKVQLITGNCIYLVICC</sequence>
<feature type="signal peptide" evidence="1">
    <location>
        <begin position="1"/>
        <end position="27"/>
    </location>
</feature>
<feature type="non-terminal residue" evidence="2">
    <location>
        <position position="48"/>
    </location>
</feature>
<keyword evidence="3" id="KW-1185">Reference proteome</keyword>
<proteinExistence type="predicted"/>
<reference evidence="2" key="1">
    <citation type="submission" date="2023-05" db="EMBL/GenBank/DDBJ databases">
        <authorList>
            <person name="Stuckert A."/>
        </authorList>
    </citation>
    <scope>NUCLEOTIDE SEQUENCE</scope>
</reference>
<name>A0ABN9CIN1_9NEOB</name>
<organism evidence="2 3">
    <name type="scientific">Staurois parvus</name>
    <dbReference type="NCBI Taxonomy" id="386267"/>
    <lineage>
        <taxon>Eukaryota</taxon>
        <taxon>Metazoa</taxon>
        <taxon>Chordata</taxon>
        <taxon>Craniata</taxon>
        <taxon>Vertebrata</taxon>
        <taxon>Euteleostomi</taxon>
        <taxon>Amphibia</taxon>
        <taxon>Batrachia</taxon>
        <taxon>Anura</taxon>
        <taxon>Neobatrachia</taxon>
        <taxon>Ranoidea</taxon>
        <taxon>Ranidae</taxon>
        <taxon>Staurois</taxon>
    </lineage>
</organism>
<keyword evidence="1" id="KW-0732">Signal</keyword>
<dbReference type="EMBL" id="CATNWA010010500">
    <property type="protein sequence ID" value="CAI9559990.1"/>
    <property type="molecule type" value="Genomic_DNA"/>
</dbReference>
<protein>
    <submittedName>
        <fullName evidence="2">Uncharacterized protein</fullName>
    </submittedName>
</protein>
<comment type="caution">
    <text evidence="2">The sequence shown here is derived from an EMBL/GenBank/DDBJ whole genome shotgun (WGS) entry which is preliminary data.</text>
</comment>
<evidence type="ECO:0000256" key="1">
    <source>
        <dbReference type="SAM" id="SignalP"/>
    </source>
</evidence>
<dbReference type="Proteomes" id="UP001162483">
    <property type="component" value="Unassembled WGS sequence"/>
</dbReference>
<gene>
    <name evidence="2" type="ORF">SPARVUS_LOCUS5170646</name>
</gene>
<evidence type="ECO:0000313" key="3">
    <source>
        <dbReference type="Proteomes" id="UP001162483"/>
    </source>
</evidence>